<keyword evidence="2" id="KW-0347">Helicase</keyword>
<dbReference type="Proteomes" id="UP001155604">
    <property type="component" value="Unassembled WGS sequence"/>
</dbReference>
<dbReference type="RefSeq" id="WP_261273556.1">
    <property type="nucleotide sequence ID" value="NZ_JAMTCC010000037.1"/>
</dbReference>
<dbReference type="EMBL" id="JAMTCC010000037">
    <property type="protein sequence ID" value="MCT7947273.1"/>
    <property type="molecule type" value="Genomic_DNA"/>
</dbReference>
<sequence length="1129" mass="130497">MARSPQKNTATGKAVKKVQSSKLSFHKQLILNRFMFRFFKDGSLHGLKLRLREHRFEGIHEDGQSLFFHELSNYLFEVDLIDLDELRRYDLNIVKHWQQITEYRNRKEDTVLNMKYFQYLSLLFTEIYLDWHFNHKQELLNGLNSELATYNAENSSTAKDKANQFRDYVLDDLNKLAFWNATGSGKTLLLHINILQYLHYFQDGHPNHYPDKIILLTPDERLSQQHMNELYNSGFSQIRLFDKSKPTPFKGTIEVIDINKLADNMGDKTVAVEAFEGNNLVLIDEGHKGTGTAAGAWMRRRDKLTRDGFAFEYSATFGQAVADGKTVDAVEADIQKKKAKMQFDTTALGKLTEDQLALLELDTEEQREARIQATREVYGKSVLFDYSYKFFYEDGYGKESLILNLNPEQDKQDERRYEYFTACLLSFYQQQYLFNKNKDKLAEFNIEKPLWVFVGNTVGGEDSDIHAVLKFLAWFLNHEAQARAWIKDLVGNKARILDSKDRNIFENRFTALMNCPEDIYADILVKLFNTTHSGQRLRVLNLIGSKGELALQVGEAAPFGLINIGDSPSLYAMCDEDDSFDYQRDDFAKTLFHTLNDKDSKLHILIGSRKFTEGWSSWRVSTMGLLNMGRGEGSQIIQLFGRGVRLKGRDYSLKRSTPAQRPKGIHLDKLETLNIFGVRADYMATFKQYLEAEGITPSDEILELNFETRANLPATKLKTLKLKDGYKDNQKLGFKQVHFPELYHVPAEFEGKIKLPHIKLDLYPKLEAIDTSRKSDNTPVNIRYEGKLDYKVIAAFDFERLYLAIQDFKLQRGWSNLRLDKERLMKFCLGKTIASHLWYTLLIPQSELEIRQYSDVRKQEDIMLRLLLDYTDRFYKTLKNAYEGQFYQVTQVQEDDPGMIKVYHFEIDESDNGLDYAKRLEQLQQLVAEGDIGQAKNWDAPGMIAITFDRHLYYPLLSIERNTDLPLKMRPAAFDAPSEVAFINDLQTFIQMPKGQDVIGDKSLYLLRNADTKSRGLGFATAGNFYPDFLLWLVDDVTGKQWLSLIDPKGIRNLNLNDAKFGLYKEIKTLELKLADKNLSLSAFIVSETMHSDLLNVSAPKHELEERNVLFMEDTGPVYLAKLFKKMMA</sequence>
<organism evidence="2 3">
    <name type="scientific">Shewanella septentrionalis</name>
    <dbReference type="NCBI Taxonomy" id="2952223"/>
    <lineage>
        <taxon>Bacteria</taxon>
        <taxon>Pseudomonadati</taxon>
        <taxon>Pseudomonadota</taxon>
        <taxon>Gammaproteobacteria</taxon>
        <taxon>Alteromonadales</taxon>
        <taxon>Shewanellaceae</taxon>
        <taxon>Shewanella</taxon>
    </lineage>
</organism>
<keyword evidence="3" id="KW-1185">Reference proteome</keyword>
<evidence type="ECO:0000313" key="3">
    <source>
        <dbReference type="Proteomes" id="UP001155604"/>
    </source>
</evidence>
<keyword evidence="2" id="KW-0067">ATP-binding</keyword>
<keyword evidence="2" id="KW-0378">Hydrolase</keyword>
<name>A0A9X2WXM5_9GAMM</name>
<dbReference type="GO" id="GO:0016787">
    <property type="term" value="F:hydrolase activity"/>
    <property type="evidence" value="ECO:0007669"/>
    <property type="project" value="InterPro"/>
</dbReference>
<reference evidence="2" key="1">
    <citation type="journal article" date="2023" name="Int. J. Syst. Evol. Microbiol.">
        <title>&lt;i&gt;Shewanella septentrionalis&lt;/i&gt; sp. nov. and &lt;i&gt;Shewanella holmiensis&lt;/i&gt; sp. nov., isolated from Baltic Sea water and sediments.</title>
        <authorList>
            <person name="Martin-Rodriguez A.J."/>
            <person name="Thorell K."/>
            <person name="Joffre E."/>
            <person name="Jensie-Markopoulos S."/>
            <person name="Moore E.R.B."/>
            <person name="Sjoling A."/>
        </authorList>
    </citation>
    <scope>NUCLEOTIDE SEQUENCE</scope>
    <source>
        <strain evidence="2">SP1W3</strain>
    </source>
</reference>
<dbReference type="Gene3D" id="3.40.50.300">
    <property type="entry name" value="P-loop containing nucleotide triphosphate hydrolases"/>
    <property type="match status" value="1"/>
</dbReference>
<evidence type="ECO:0000259" key="1">
    <source>
        <dbReference type="Pfam" id="PF04851"/>
    </source>
</evidence>
<dbReference type="SUPFAM" id="SSF52540">
    <property type="entry name" value="P-loop containing nucleoside triphosphate hydrolases"/>
    <property type="match status" value="1"/>
</dbReference>
<evidence type="ECO:0000313" key="2">
    <source>
        <dbReference type="EMBL" id="MCT7947273.1"/>
    </source>
</evidence>
<dbReference type="Pfam" id="PF04851">
    <property type="entry name" value="ResIII"/>
    <property type="match status" value="1"/>
</dbReference>
<dbReference type="AlphaFoldDB" id="A0A9X2WXM5"/>
<accession>A0A9X2WXM5</accession>
<dbReference type="GO" id="GO:0005524">
    <property type="term" value="F:ATP binding"/>
    <property type="evidence" value="ECO:0007669"/>
    <property type="project" value="InterPro"/>
</dbReference>
<dbReference type="GO" id="GO:0004386">
    <property type="term" value="F:helicase activity"/>
    <property type="evidence" value="ECO:0007669"/>
    <property type="project" value="UniProtKB-KW"/>
</dbReference>
<dbReference type="GO" id="GO:0003677">
    <property type="term" value="F:DNA binding"/>
    <property type="evidence" value="ECO:0007669"/>
    <property type="project" value="InterPro"/>
</dbReference>
<keyword evidence="2" id="KW-0547">Nucleotide-binding</keyword>
<comment type="caution">
    <text evidence="2">The sequence shown here is derived from an EMBL/GenBank/DDBJ whole genome shotgun (WGS) entry which is preliminary data.</text>
</comment>
<protein>
    <submittedName>
        <fullName evidence="2">DEAD/DEAH box helicase family protein</fullName>
    </submittedName>
</protein>
<dbReference type="InterPro" id="IPR027417">
    <property type="entry name" value="P-loop_NTPase"/>
</dbReference>
<proteinExistence type="predicted"/>
<dbReference type="InterPro" id="IPR006935">
    <property type="entry name" value="Helicase/UvrB_N"/>
</dbReference>
<feature type="domain" description="Helicase/UvrB N-terminal" evidence="1">
    <location>
        <begin position="166"/>
        <end position="292"/>
    </location>
</feature>
<gene>
    <name evidence="2" type="ORF">NE536_18155</name>
</gene>